<reference evidence="15" key="4">
    <citation type="submission" date="2022-03" db="EMBL/GenBank/DDBJ databases">
        <title>Complete Genome Sequence of Staphylococcus edaphicus strain CCM 8731.</title>
        <authorList>
            <person name="Rimmer C.O."/>
            <person name="Thomas J.C."/>
        </authorList>
    </citation>
    <scope>NUCLEOTIDE SEQUENCE</scope>
    <source>
        <strain evidence="15">CCM 8731</strain>
    </source>
</reference>
<comment type="subunit">
    <text evidence="10">The complex is probably composed of at least an ATP-binding protein (EgtUA) and a transmembrane protein (EgtUBC).</text>
</comment>
<dbReference type="GO" id="GO:0022857">
    <property type="term" value="F:transmembrane transporter activity"/>
    <property type="evidence" value="ECO:0007669"/>
    <property type="project" value="InterPro"/>
</dbReference>
<dbReference type="GO" id="GO:0031460">
    <property type="term" value="P:glycine betaine transport"/>
    <property type="evidence" value="ECO:0007669"/>
    <property type="project" value="TreeGrafter"/>
</dbReference>
<dbReference type="EMBL" id="MRZN01000003">
    <property type="protein sequence ID" value="PHK50373.1"/>
    <property type="molecule type" value="Genomic_DNA"/>
</dbReference>
<accession>A0A2C6WQG2</accession>
<evidence type="ECO:0000256" key="11">
    <source>
        <dbReference type="ARBA" id="ARBA00067268"/>
    </source>
</evidence>
<dbReference type="SUPFAM" id="SSF161098">
    <property type="entry name" value="MetI-like"/>
    <property type="match status" value="1"/>
</dbReference>
<feature type="transmembrane region" description="Helical" evidence="12">
    <location>
        <begin position="179"/>
        <end position="198"/>
    </location>
</feature>
<dbReference type="FunFam" id="3.40.190.120:FF:000002">
    <property type="entry name" value="Osmoprotectant ABC transporter, permease protein"/>
    <property type="match status" value="1"/>
</dbReference>
<name>A0A2C6WQG2_9STAP</name>
<evidence type="ECO:0000256" key="1">
    <source>
        <dbReference type="ARBA" id="ARBA00004141"/>
    </source>
</evidence>
<evidence type="ECO:0000256" key="7">
    <source>
        <dbReference type="ARBA" id="ARBA00023136"/>
    </source>
</evidence>
<evidence type="ECO:0000313" key="14">
    <source>
        <dbReference type="EMBL" id="PHK50373.1"/>
    </source>
</evidence>
<comment type="subcellular location">
    <subcellularLocation>
        <location evidence="12">Cell membrane</location>
        <topology evidence="12">Multi-pass membrane protein</topology>
    </subcellularLocation>
    <subcellularLocation>
        <location evidence="1">Membrane</location>
        <topology evidence="1">Multi-pass membrane protein</topology>
    </subcellularLocation>
</comment>
<feature type="transmembrane region" description="Helical" evidence="12">
    <location>
        <begin position="210"/>
        <end position="229"/>
    </location>
</feature>
<feature type="transmembrane region" description="Helical" evidence="12">
    <location>
        <begin position="23"/>
        <end position="44"/>
    </location>
</feature>
<feature type="transmembrane region" description="Helical" evidence="12">
    <location>
        <begin position="80"/>
        <end position="97"/>
    </location>
</feature>
<dbReference type="GO" id="GO:0043190">
    <property type="term" value="C:ATP-binding cassette (ABC) transporter complex"/>
    <property type="evidence" value="ECO:0007669"/>
    <property type="project" value="InterPro"/>
</dbReference>
<dbReference type="InterPro" id="IPR000515">
    <property type="entry name" value="MetI-like"/>
</dbReference>
<organism evidence="14 16">
    <name type="scientific">Staphylococcus edaphicus</name>
    <dbReference type="NCBI Taxonomy" id="1955013"/>
    <lineage>
        <taxon>Bacteria</taxon>
        <taxon>Bacillati</taxon>
        <taxon>Bacillota</taxon>
        <taxon>Bacilli</taxon>
        <taxon>Bacillales</taxon>
        <taxon>Staphylococcaceae</taxon>
        <taxon>Staphylococcus</taxon>
    </lineage>
</organism>
<evidence type="ECO:0000256" key="5">
    <source>
        <dbReference type="ARBA" id="ARBA00022989"/>
    </source>
</evidence>
<dbReference type="InterPro" id="IPR051204">
    <property type="entry name" value="ABC_transp_perm/SBD"/>
</dbReference>
<keyword evidence="4 12" id="KW-0812">Transmembrane</keyword>
<feature type="transmembrane region" description="Helical" evidence="12">
    <location>
        <begin position="133"/>
        <end position="159"/>
    </location>
</feature>
<evidence type="ECO:0000313" key="17">
    <source>
        <dbReference type="Proteomes" id="UP001056588"/>
    </source>
</evidence>
<dbReference type="Proteomes" id="UP001056588">
    <property type="component" value="Chromosome"/>
</dbReference>
<dbReference type="InterPro" id="IPR058089">
    <property type="entry name" value="EgtUBC_SBD"/>
</dbReference>
<feature type="transmembrane region" description="Helical" evidence="12">
    <location>
        <begin position="53"/>
        <end position="74"/>
    </location>
</feature>
<sequence>MNEFINTLVARREELLTTIFEHIQISFIALLIAALIGVPLGIALTKTRKLSEIVMNIAAVLQTIPSLALLGLMIPLFGIGKVPAIIALVVYALLPILRNTYTGINEVDPSLVEAAKGIGMKPRRRLSKVELPIAMPVIMAGIRTAMVLIIGTATLAALIGAGGLGDLILLGIDRNDTSLILIGAIPAALLAILFDLALRYMQKMSYKKLLISLGVIVIILLLVIIAPMLGQKGEKVTLAGKLGSEPSVITNMYKILIEQDTDDTVEVKDGMGKTSFLFNALKSDDIDGYLEFTGTVLGELTKEDLKSKKEDKVYQQAKSSLEDKFDMTMLKPMKYNNTYALAVKKDFADAHDIKTIGDLNKVKDQIKPGFTLEFNDRGDGYPAVKKAYDLDVGDVKTMEPKLRYQAIENGDINLIDAYSTDAELKQYDMVVLKDDKHVFPPYQGAPMFKESYLKEHPEIKKPLNKLEGKISDEDMQQMNYDVTVKKKDPYQVAKDYLEQHNLIKH</sequence>
<evidence type="ECO:0000256" key="12">
    <source>
        <dbReference type="RuleBase" id="RU363032"/>
    </source>
</evidence>
<proteinExistence type="inferred from homology"/>
<keyword evidence="7 12" id="KW-0472">Membrane</keyword>
<protein>
    <recommendedName>
        <fullName evidence="11">Probable ergothioneine transporter EgtUBC</fullName>
    </recommendedName>
</protein>
<dbReference type="EMBL" id="CP093217">
    <property type="protein sequence ID" value="UQW81057.1"/>
    <property type="molecule type" value="Genomic_DNA"/>
</dbReference>
<comment type="similarity">
    <text evidence="12">Belongs to the binding-protein-dependent transport system permease family.</text>
</comment>
<dbReference type="Proteomes" id="UP000223828">
    <property type="component" value="Unassembled WGS sequence"/>
</dbReference>
<gene>
    <name evidence="14" type="ORF">BTJ66_02690</name>
    <name evidence="15" type="ORF">MNY58_10805</name>
</gene>
<comment type="similarity">
    <text evidence="9">In the N-terminal section; belongs to the binding-protein-dependent transport system permease family.</text>
</comment>
<keyword evidence="17" id="KW-1185">Reference proteome</keyword>
<dbReference type="AlphaFoldDB" id="A0A2C6WQG2"/>
<evidence type="ECO:0000256" key="9">
    <source>
        <dbReference type="ARBA" id="ARBA00035652"/>
    </source>
</evidence>
<dbReference type="OrthoDB" id="9801163at2"/>
<evidence type="ECO:0000259" key="13">
    <source>
        <dbReference type="PROSITE" id="PS50928"/>
    </source>
</evidence>
<evidence type="ECO:0000256" key="2">
    <source>
        <dbReference type="ARBA" id="ARBA00022448"/>
    </source>
</evidence>
<dbReference type="GO" id="GO:0016597">
    <property type="term" value="F:amino acid binding"/>
    <property type="evidence" value="ECO:0007669"/>
    <property type="project" value="UniProtKB-ARBA"/>
</dbReference>
<dbReference type="FunFam" id="1.10.3720.10:FF:000001">
    <property type="entry name" value="Glycine betaine ABC transporter, permease"/>
    <property type="match status" value="1"/>
</dbReference>
<evidence type="ECO:0000256" key="8">
    <source>
        <dbReference type="ARBA" id="ARBA00035642"/>
    </source>
</evidence>
<dbReference type="Gene3D" id="1.10.3720.10">
    <property type="entry name" value="MetI-like"/>
    <property type="match status" value="1"/>
</dbReference>
<evidence type="ECO:0000256" key="10">
    <source>
        <dbReference type="ARBA" id="ARBA00066154"/>
    </source>
</evidence>
<dbReference type="PANTHER" id="PTHR30177">
    <property type="entry name" value="GLYCINE BETAINE/L-PROLINE TRANSPORT SYSTEM PERMEASE PROTEIN PROW"/>
    <property type="match status" value="1"/>
</dbReference>
<dbReference type="CDD" id="cd06261">
    <property type="entry name" value="TM_PBP2"/>
    <property type="match status" value="1"/>
</dbReference>
<dbReference type="Gene3D" id="3.40.190.120">
    <property type="entry name" value="Osmoprotection protein (prox), domain 2"/>
    <property type="match status" value="1"/>
</dbReference>
<dbReference type="RefSeq" id="WP_099089451.1">
    <property type="nucleotide sequence ID" value="NZ_CP093217.1"/>
</dbReference>
<evidence type="ECO:0000256" key="6">
    <source>
        <dbReference type="ARBA" id="ARBA00023112"/>
    </source>
</evidence>
<comment type="similarity">
    <text evidence="8">In the C-terminal section; belongs to the OsmX family.</text>
</comment>
<reference evidence="14" key="3">
    <citation type="submission" date="2017-10" db="EMBL/GenBank/DDBJ databases">
        <authorList>
            <person name="Vrbovska V."/>
            <person name="Kovarovic V."/>
            <person name="Indrakova A."/>
        </authorList>
    </citation>
    <scope>NUCLEOTIDE SEQUENCE</scope>
    <source>
        <strain evidence="14">CCM 8730</strain>
    </source>
</reference>
<dbReference type="SUPFAM" id="SSF53850">
    <property type="entry name" value="Periplasmic binding protein-like II"/>
    <property type="match status" value="1"/>
</dbReference>
<dbReference type="PROSITE" id="PS50928">
    <property type="entry name" value="ABC_TM1"/>
    <property type="match status" value="1"/>
</dbReference>
<dbReference type="PANTHER" id="PTHR30177:SF4">
    <property type="entry name" value="OSMOPROTECTANT IMPORT PERMEASE PROTEIN OSMW"/>
    <property type="match status" value="1"/>
</dbReference>
<keyword evidence="5 12" id="KW-1133">Transmembrane helix</keyword>
<keyword evidence="6" id="KW-0921">Nickel transport</keyword>
<reference evidence="16" key="2">
    <citation type="submission" date="2017-10" db="EMBL/GenBank/DDBJ databases">
        <title>Staphylococcus edaphicus sp. nov., isolated in Antarctica, harbouring mecC gene and genomic islands essential in adaptation to extreme environment.</title>
        <authorList>
            <person name="Pantucek R."/>
            <person name="Sedlacek I."/>
            <person name="Indrakova A."/>
            <person name="Vrbovska V."/>
            <person name="Maslanova I."/>
            <person name="Kovarovic V."/>
            <person name="Svec P."/>
            <person name="Kralova S."/>
            <person name="Kristofova L."/>
            <person name="Keklakova J."/>
            <person name="Petras P."/>
            <person name="Doskar J."/>
        </authorList>
    </citation>
    <scope>NUCLEOTIDE SEQUENCE [LARGE SCALE GENOMIC DNA]</scope>
    <source>
        <strain evidence="16">CCM 5085</strain>
    </source>
</reference>
<feature type="domain" description="ABC transmembrane type-1" evidence="13">
    <location>
        <begin position="19"/>
        <end position="198"/>
    </location>
</feature>
<reference evidence="14" key="1">
    <citation type="journal article" date="2017" name="Appl. Environ. Microbiol.">
        <title>Staphylococcus edaphicus sp. nov., isolated in Antarctica, harbours mecC gene and genomic islands with suspected role in adaptation to extreme environment.</title>
        <authorList>
            <person name="Pantucek R."/>
            <person name="Sedlacek I."/>
            <person name="Indrakova A."/>
            <person name="Vrbovska V."/>
            <person name="Maslanova I."/>
            <person name="Kovarovic V."/>
            <person name="Svec P."/>
            <person name="Kralova S."/>
            <person name="Kristofova L."/>
            <person name="Keklakova J."/>
            <person name="Petras P."/>
            <person name="Doskar J."/>
        </authorList>
    </citation>
    <scope>NUCLEOTIDE SEQUENCE</scope>
    <source>
        <strain evidence="14">CCM 8730</strain>
    </source>
</reference>
<evidence type="ECO:0000256" key="4">
    <source>
        <dbReference type="ARBA" id="ARBA00022692"/>
    </source>
</evidence>
<dbReference type="InterPro" id="IPR007210">
    <property type="entry name" value="ABC_Gly_betaine_transp_sub-bd"/>
</dbReference>
<keyword evidence="2 12" id="KW-0813">Transport</keyword>
<keyword evidence="6" id="KW-0406">Ion transport</keyword>
<evidence type="ECO:0000313" key="16">
    <source>
        <dbReference type="Proteomes" id="UP000223828"/>
    </source>
</evidence>
<dbReference type="Pfam" id="PF04069">
    <property type="entry name" value="OpuAC"/>
    <property type="match status" value="1"/>
</dbReference>
<evidence type="ECO:0000313" key="15">
    <source>
        <dbReference type="EMBL" id="UQW81057.1"/>
    </source>
</evidence>
<dbReference type="GO" id="GO:0015675">
    <property type="term" value="P:nickel cation transport"/>
    <property type="evidence" value="ECO:0007669"/>
    <property type="project" value="UniProtKB-KW"/>
</dbReference>
<dbReference type="Pfam" id="PF00528">
    <property type="entry name" value="BPD_transp_1"/>
    <property type="match status" value="1"/>
</dbReference>
<evidence type="ECO:0000256" key="3">
    <source>
        <dbReference type="ARBA" id="ARBA00022596"/>
    </source>
</evidence>
<dbReference type="Gene3D" id="3.40.190.10">
    <property type="entry name" value="Periplasmic binding protein-like II"/>
    <property type="match status" value="1"/>
</dbReference>
<dbReference type="InterPro" id="IPR035906">
    <property type="entry name" value="MetI-like_sf"/>
</dbReference>
<keyword evidence="3" id="KW-0533">Nickel</keyword>
<dbReference type="CDD" id="cd13610">
    <property type="entry name" value="PBP2_ChoS"/>
    <property type="match status" value="1"/>
</dbReference>